<dbReference type="PANTHER" id="PTHR21637:SF0">
    <property type="entry name" value="AT10158P"/>
    <property type="match status" value="1"/>
</dbReference>
<accession>A0A7R9AM89</accession>
<feature type="compositionally biased region" description="Basic and acidic residues" evidence="3">
    <location>
        <begin position="114"/>
        <end position="138"/>
    </location>
</feature>
<protein>
    <recommendedName>
        <fullName evidence="4">BTBD10/KCTD20 BTB/POZ domain-containing protein</fullName>
    </recommendedName>
</protein>
<evidence type="ECO:0000313" key="5">
    <source>
        <dbReference type="EMBL" id="CAD7256704.1"/>
    </source>
</evidence>
<dbReference type="InterPro" id="IPR039885">
    <property type="entry name" value="BTBD10/KCTD20_BTB/POZ"/>
</dbReference>
<dbReference type="GO" id="GO:0042327">
    <property type="term" value="P:positive regulation of phosphorylation"/>
    <property type="evidence" value="ECO:0007669"/>
    <property type="project" value="TreeGrafter"/>
</dbReference>
<evidence type="ECO:0000256" key="1">
    <source>
        <dbReference type="ARBA" id="ARBA00004496"/>
    </source>
</evidence>
<dbReference type="GO" id="GO:0005737">
    <property type="term" value="C:cytoplasm"/>
    <property type="evidence" value="ECO:0007669"/>
    <property type="project" value="UniProtKB-SubCell"/>
</dbReference>
<feature type="domain" description="BTBD10/KCTD20 BTB/POZ" evidence="4">
    <location>
        <begin position="223"/>
        <end position="250"/>
    </location>
</feature>
<gene>
    <name evidence="5" type="ORF">TSIB3V08_LOCUS981</name>
</gene>
<feature type="region of interest" description="Disordered" evidence="3">
    <location>
        <begin position="109"/>
        <end position="216"/>
    </location>
</feature>
<organism evidence="5">
    <name type="scientific">Timema shepardi</name>
    <name type="common">Walking stick</name>
    <dbReference type="NCBI Taxonomy" id="629360"/>
    <lineage>
        <taxon>Eukaryota</taxon>
        <taxon>Metazoa</taxon>
        <taxon>Ecdysozoa</taxon>
        <taxon>Arthropoda</taxon>
        <taxon>Hexapoda</taxon>
        <taxon>Insecta</taxon>
        <taxon>Pterygota</taxon>
        <taxon>Neoptera</taxon>
        <taxon>Polyneoptera</taxon>
        <taxon>Phasmatodea</taxon>
        <taxon>Timematodea</taxon>
        <taxon>Timematoidea</taxon>
        <taxon>Timematidae</taxon>
        <taxon>Timema</taxon>
    </lineage>
</organism>
<feature type="region of interest" description="Disordered" evidence="3">
    <location>
        <begin position="25"/>
        <end position="53"/>
    </location>
</feature>
<reference evidence="5" key="1">
    <citation type="submission" date="2020-11" db="EMBL/GenBank/DDBJ databases">
        <authorList>
            <person name="Tran Van P."/>
        </authorList>
    </citation>
    <scope>NUCLEOTIDE SEQUENCE</scope>
</reference>
<dbReference type="PANTHER" id="PTHR21637">
    <property type="entry name" value="BTB/POZ DOMAIN-CONTAINING PROTEIN 10-RELATED"/>
    <property type="match status" value="1"/>
</dbReference>
<name>A0A7R9AM89_TIMSH</name>
<evidence type="ECO:0000256" key="2">
    <source>
        <dbReference type="ARBA" id="ARBA00022490"/>
    </source>
</evidence>
<keyword evidence="2" id="KW-0963">Cytoplasm</keyword>
<dbReference type="InterPro" id="IPR039886">
    <property type="entry name" value="BTBD10/KCTD20"/>
</dbReference>
<proteinExistence type="predicted"/>
<evidence type="ECO:0000259" key="4">
    <source>
        <dbReference type="Pfam" id="PF16017"/>
    </source>
</evidence>
<dbReference type="AlphaFoldDB" id="A0A7R9AM89"/>
<dbReference type="Pfam" id="PF16017">
    <property type="entry name" value="BTB_3"/>
    <property type="match status" value="1"/>
</dbReference>
<feature type="compositionally biased region" description="Polar residues" evidence="3">
    <location>
        <begin position="25"/>
        <end position="42"/>
    </location>
</feature>
<comment type="subcellular location">
    <subcellularLocation>
        <location evidence="1">Cytoplasm</location>
    </subcellularLocation>
</comment>
<feature type="compositionally biased region" description="Polar residues" evidence="3">
    <location>
        <begin position="178"/>
        <end position="187"/>
    </location>
</feature>
<evidence type="ECO:0000256" key="3">
    <source>
        <dbReference type="SAM" id="MobiDB-lite"/>
    </source>
</evidence>
<sequence>MFQTRICKTYNLEIWRFLTHQGSPKITNPHQVSPSPTETSPRQIGRTGSRRRIHSRGLGNDDCLGLYLCGIALARALDSCVGNHMTKCRSVRILVNDTYAVFSRSCFESSMSSPKDRHSYDRDSSSDTEDYHDSDDRRRRVYHKNRVSYGSSSKPKPCLVQKQGGGPGDQRPHCVGTPKQSVNMTPRNRSRALGPAKNQMGRDRDPDSPSNSNMALTPISDERITLVVDNTRFILDPALFTAHPNTMLGR</sequence>
<dbReference type="EMBL" id="OC000265">
    <property type="protein sequence ID" value="CAD7256704.1"/>
    <property type="molecule type" value="Genomic_DNA"/>
</dbReference>